<gene>
    <name evidence="1" type="ORF">Trco_006763</name>
</gene>
<dbReference type="AlphaFoldDB" id="A0A9P8QHB9"/>
<protein>
    <submittedName>
        <fullName evidence="1">Uncharacterized protein</fullName>
    </submittedName>
</protein>
<name>A0A9P8QHB9_9HYPO</name>
<evidence type="ECO:0000313" key="1">
    <source>
        <dbReference type="EMBL" id="KAH6605056.1"/>
    </source>
</evidence>
<dbReference type="EMBL" id="JAIWOZ010000005">
    <property type="protein sequence ID" value="KAH6605056.1"/>
    <property type="molecule type" value="Genomic_DNA"/>
</dbReference>
<proteinExistence type="predicted"/>
<dbReference type="OrthoDB" id="4919781at2759"/>
<keyword evidence="2" id="KW-1185">Reference proteome</keyword>
<reference evidence="1" key="1">
    <citation type="submission" date="2021-08" db="EMBL/GenBank/DDBJ databases">
        <title>Chromosome-Level Trichoderma cornu-damae using Hi-C Data.</title>
        <authorList>
            <person name="Kim C.S."/>
        </authorList>
    </citation>
    <scope>NUCLEOTIDE SEQUENCE</scope>
    <source>
        <strain evidence="1">KA19-0412C</strain>
    </source>
</reference>
<sequence>MPPSPFDAQGLELMCLEELLLNGGRPVAGDIAALTDKERKKAPGGYMTHCPKTKYREFFSRQADRWWDFIKWQADNRGPETGDHGCSAYSAAHMHRSV</sequence>
<accession>A0A9P8QHB9</accession>
<organism evidence="1 2">
    <name type="scientific">Trichoderma cornu-damae</name>
    <dbReference type="NCBI Taxonomy" id="654480"/>
    <lineage>
        <taxon>Eukaryota</taxon>
        <taxon>Fungi</taxon>
        <taxon>Dikarya</taxon>
        <taxon>Ascomycota</taxon>
        <taxon>Pezizomycotina</taxon>
        <taxon>Sordariomycetes</taxon>
        <taxon>Hypocreomycetidae</taxon>
        <taxon>Hypocreales</taxon>
        <taxon>Hypocreaceae</taxon>
        <taxon>Trichoderma</taxon>
    </lineage>
</organism>
<comment type="caution">
    <text evidence="1">The sequence shown here is derived from an EMBL/GenBank/DDBJ whole genome shotgun (WGS) entry which is preliminary data.</text>
</comment>
<dbReference type="Proteomes" id="UP000827724">
    <property type="component" value="Unassembled WGS sequence"/>
</dbReference>
<evidence type="ECO:0000313" key="2">
    <source>
        <dbReference type="Proteomes" id="UP000827724"/>
    </source>
</evidence>